<dbReference type="EMBL" id="DS231813">
    <property type="protein sequence ID" value="EDS25649.1"/>
    <property type="molecule type" value="Genomic_DNA"/>
</dbReference>
<evidence type="ECO:0000313" key="1">
    <source>
        <dbReference type="EMBL" id="EDS25649.1"/>
    </source>
</evidence>
<organism>
    <name type="scientific">Culex quinquefasciatus</name>
    <name type="common">Southern house mosquito</name>
    <name type="synonym">Culex pungens</name>
    <dbReference type="NCBI Taxonomy" id="7176"/>
    <lineage>
        <taxon>Eukaryota</taxon>
        <taxon>Metazoa</taxon>
        <taxon>Ecdysozoa</taxon>
        <taxon>Arthropoda</taxon>
        <taxon>Hexapoda</taxon>
        <taxon>Insecta</taxon>
        <taxon>Pterygota</taxon>
        <taxon>Neoptera</taxon>
        <taxon>Endopterygota</taxon>
        <taxon>Diptera</taxon>
        <taxon>Nematocera</taxon>
        <taxon>Culicoidea</taxon>
        <taxon>Culicidae</taxon>
        <taxon>Culicinae</taxon>
        <taxon>Culicini</taxon>
        <taxon>Culex</taxon>
        <taxon>Culex</taxon>
    </lineage>
</organism>
<dbReference type="EnsemblMetazoa" id="CPIJ000026-RA">
    <property type="protein sequence ID" value="CPIJ000026-PA"/>
    <property type="gene ID" value="CPIJ000026"/>
</dbReference>
<protein>
    <submittedName>
        <fullName evidence="1 2">Uncharacterized protein</fullName>
    </submittedName>
</protein>
<gene>
    <name evidence="2" type="primary">6030778</name>
    <name evidence="1" type="ORF">CpipJ_CPIJ000026</name>
</gene>
<dbReference type="KEGG" id="cqu:CpipJ_CPIJ000026"/>
<dbReference type="VEuPathDB" id="VectorBase:CPIJ000026"/>
<keyword evidence="3" id="KW-1185">Reference proteome</keyword>
<accession>B0VZ57</accession>
<evidence type="ECO:0000313" key="2">
    <source>
        <dbReference type="EnsemblMetazoa" id="CPIJ000026-PA"/>
    </source>
</evidence>
<proteinExistence type="predicted"/>
<dbReference type="HOGENOM" id="CLU_2814954_0_0_1"/>
<sequence length="67" mass="7085">MARRRGLKDKSGFNVENWLDEDLSFLLTAAAAKAKPTTTTTTTMVMTASDGQALPDPGGKVACGIKK</sequence>
<evidence type="ECO:0000313" key="3">
    <source>
        <dbReference type="Proteomes" id="UP000002320"/>
    </source>
</evidence>
<reference evidence="1" key="1">
    <citation type="submission" date="2007-03" db="EMBL/GenBank/DDBJ databases">
        <title>Annotation of Culex pipiens quinquefasciatus.</title>
        <authorList>
            <consortium name="The Broad Institute Genome Sequencing Platform"/>
            <person name="Atkinson P.W."/>
            <person name="Hemingway J."/>
            <person name="Christensen B.M."/>
            <person name="Higgs S."/>
            <person name="Kodira C."/>
            <person name="Hannick L."/>
            <person name="Megy K."/>
            <person name="O'Leary S."/>
            <person name="Pearson M."/>
            <person name="Haas B.J."/>
            <person name="Mauceli E."/>
            <person name="Wortman J.R."/>
            <person name="Lee N.H."/>
            <person name="Guigo R."/>
            <person name="Stanke M."/>
            <person name="Alvarado L."/>
            <person name="Amedeo P."/>
            <person name="Antoine C.H."/>
            <person name="Arensburger P."/>
            <person name="Bidwell S.L."/>
            <person name="Crawford M."/>
            <person name="Camaro F."/>
            <person name="Devon K."/>
            <person name="Engels R."/>
            <person name="Hammond M."/>
            <person name="Howarth C."/>
            <person name="Koehrsen M."/>
            <person name="Lawson D."/>
            <person name="Montgomery P."/>
            <person name="Nene V."/>
            <person name="Nusbaum C."/>
            <person name="Puiu D."/>
            <person name="Romero-Severson J."/>
            <person name="Severson D.W."/>
            <person name="Shumway M."/>
            <person name="Sisk P."/>
            <person name="Stolte C."/>
            <person name="Zeng Q."/>
            <person name="Eisenstadt E."/>
            <person name="Fraser-Liggett C."/>
            <person name="Strausberg R."/>
            <person name="Galagan J."/>
            <person name="Birren B."/>
            <person name="Collins F.H."/>
        </authorList>
    </citation>
    <scope>NUCLEOTIDE SEQUENCE [LARGE SCALE GENOMIC DNA]</scope>
    <source>
        <strain evidence="1">JHB</strain>
    </source>
</reference>
<name>B0VZ57_CULQU</name>
<dbReference type="Proteomes" id="UP000002320">
    <property type="component" value="Unassembled WGS sequence"/>
</dbReference>
<dbReference type="InParanoid" id="B0VZ57"/>
<reference evidence="2" key="2">
    <citation type="submission" date="2021-02" db="UniProtKB">
        <authorList>
            <consortium name="EnsemblMetazoa"/>
        </authorList>
    </citation>
    <scope>IDENTIFICATION</scope>
    <source>
        <strain evidence="2">JHB</strain>
    </source>
</reference>
<dbReference type="AlphaFoldDB" id="B0VZ57"/>